<comment type="caution">
    <text evidence="3">The sequence shown here is derived from an EMBL/GenBank/DDBJ whole genome shotgun (WGS) entry which is preliminary data.</text>
</comment>
<sequence length="1284" mass="144517">MDVPLVPALPPNIFRSTETQRLKLTLGAVNRRPMYSRPPAERISQSPRLSDLNSISARSIDVPLMLPYHTQHVGNDSLGAPRPDYTSSRTPRRVRRLLDVALNQSFALCLPQTHPPSPPPAMKRIGNRKKAINTSILLLASSVPQYTVSYHTGTTAARSEKRYVPEATVPRPAVFHSTPDIDMPPAEEPALPFHDATGESPDVIPAYEITKPCDEKGATKTRQNVAHMDELKSQQGVFLETLLSRYHDPLVLTPCSCEDTRVRKVGCSDCIQPALLCPQCWLNKHRTLPTYWALIWNTKDRFFEKYNFCRVMKNGSVTIGHHGHRCPQADLGRSFTLVDMNGIHATVLTFCRCNNGEGHVKDPKTGYTLAVLKYFRQLRSQGEGSAYNFVRVLSRMADPFFSGSVPDIYINFLVVSRFYEYLYIVMDRGHAHMPDVPLPGEVDRPYPNRPNGYLGLNCGACPERGVNMPLIVNVPRYLRHLISQHLKLDGNFKANLFFKRDDGSNKALTDGTMYFPVQQEFERISKEYVIPDKDKEVPCKAHIGSIRHQGQVKYGNTAVSGVIACACDHAVAGSFVDMLKGEGFALGTYAQREHLKHANSPPHPPESATPTVFSYDSWCSFVVNMVKRAIALFPDETALHTLLAKVEGQIPADHIRGHGPGCQACWQAVYFWCRAHFHGETAEVLWAFLNPLGSSTRQMTGAARHDTINFVMDAWNTWKVLRQAELLAAERLDALHLFELHMAVVEDLSRQHAAEVAGWSRLSRKTTQSAGGNIRSVYQHESTKVITIESMLAGLDAAERERAKCEAGTQPTTSVAQWIHAGMAIQRQQVLVVALLTSHREHPLQETWATIAKLRDSLNVDLKKFRERQRAIYPWLTLSALDVDEPELTAIQLPSYRMKHSQRSADADADDQDTQLREAETQLRCGEANSGILAVRAASLALSAVKKAGDLDYRGQAGITRSQRSLQKAQLIKEFEITMYNRARAALIHLGYMKKDADEPYPPLSHRDMRRKDTHFHRATGDSRLFDGTAWYLQSGVKISRVAPMLSPIKRRQDGDAEPQLLAGTQTLKRAGFKRSPRPPKRLKQIAPDDVIVESSASEAEDSDVGMSPSKGAKQGATKGPTKKVKGKGKRAEGWIWKEVRRDQTLDEDKLAEYKRESDRVQWFRAEAEMYRWLEQYERKHAELMRVIAKFRRDSEVWGKRADREEGLSGGVNGSASFARMQAAMYQRLQHNAELIFKSPDSGAHHDWVSSTTFDELVTKIDAWRDVVFKWMDAMDIHRAYKDG</sequence>
<dbReference type="Pfam" id="PF18758">
    <property type="entry name" value="KDZ"/>
    <property type="match status" value="1"/>
</dbReference>
<dbReference type="Proteomes" id="UP001221757">
    <property type="component" value="Unassembled WGS sequence"/>
</dbReference>
<dbReference type="InterPro" id="IPR041457">
    <property type="entry name" value="CxC2_KDZ-assoc"/>
</dbReference>
<organism evidence="3 4">
    <name type="scientific">Mycena rosella</name>
    <name type="common">Pink bonnet</name>
    <name type="synonym">Agaricus rosellus</name>
    <dbReference type="NCBI Taxonomy" id="1033263"/>
    <lineage>
        <taxon>Eukaryota</taxon>
        <taxon>Fungi</taxon>
        <taxon>Dikarya</taxon>
        <taxon>Basidiomycota</taxon>
        <taxon>Agaricomycotina</taxon>
        <taxon>Agaricomycetes</taxon>
        <taxon>Agaricomycetidae</taxon>
        <taxon>Agaricales</taxon>
        <taxon>Marasmiineae</taxon>
        <taxon>Mycenaceae</taxon>
        <taxon>Mycena</taxon>
    </lineage>
</organism>
<dbReference type="Pfam" id="PF18803">
    <property type="entry name" value="CxC2"/>
    <property type="match status" value="1"/>
</dbReference>
<evidence type="ECO:0000313" key="4">
    <source>
        <dbReference type="Proteomes" id="UP001221757"/>
    </source>
</evidence>
<keyword evidence="4" id="KW-1185">Reference proteome</keyword>
<feature type="region of interest" description="Disordered" evidence="1">
    <location>
        <begin position="1051"/>
        <end position="1128"/>
    </location>
</feature>
<protein>
    <recommendedName>
        <fullName evidence="2">CxC2-like cysteine cluster KDZ transposase-associated domain-containing protein</fullName>
    </recommendedName>
</protein>
<accession>A0AAD7DCF9</accession>
<evidence type="ECO:0000259" key="2">
    <source>
        <dbReference type="Pfam" id="PF18803"/>
    </source>
</evidence>
<dbReference type="EMBL" id="JARKIE010000082">
    <property type="protein sequence ID" value="KAJ7688075.1"/>
    <property type="molecule type" value="Genomic_DNA"/>
</dbReference>
<evidence type="ECO:0000313" key="3">
    <source>
        <dbReference type="EMBL" id="KAJ7688075.1"/>
    </source>
</evidence>
<evidence type="ECO:0000256" key="1">
    <source>
        <dbReference type="SAM" id="MobiDB-lite"/>
    </source>
</evidence>
<dbReference type="InterPro" id="IPR040521">
    <property type="entry name" value="KDZ"/>
</dbReference>
<name>A0AAD7DCF9_MYCRO</name>
<reference evidence="3" key="1">
    <citation type="submission" date="2023-03" db="EMBL/GenBank/DDBJ databases">
        <title>Massive genome expansion in bonnet fungi (Mycena s.s.) driven by repeated elements and novel gene families across ecological guilds.</title>
        <authorList>
            <consortium name="Lawrence Berkeley National Laboratory"/>
            <person name="Harder C.B."/>
            <person name="Miyauchi S."/>
            <person name="Viragh M."/>
            <person name="Kuo A."/>
            <person name="Thoen E."/>
            <person name="Andreopoulos B."/>
            <person name="Lu D."/>
            <person name="Skrede I."/>
            <person name="Drula E."/>
            <person name="Henrissat B."/>
            <person name="Morin E."/>
            <person name="Kohler A."/>
            <person name="Barry K."/>
            <person name="LaButti K."/>
            <person name="Morin E."/>
            <person name="Salamov A."/>
            <person name="Lipzen A."/>
            <person name="Mereny Z."/>
            <person name="Hegedus B."/>
            <person name="Baldrian P."/>
            <person name="Stursova M."/>
            <person name="Weitz H."/>
            <person name="Taylor A."/>
            <person name="Grigoriev I.V."/>
            <person name="Nagy L.G."/>
            <person name="Martin F."/>
            <person name="Kauserud H."/>
        </authorList>
    </citation>
    <scope>NUCLEOTIDE SEQUENCE</scope>
    <source>
        <strain evidence="3">CBHHK067</strain>
    </source>
</reference>
<gene>
    <name evidence="3" type="ORF">B0H17DRAFT_1203264</name>
</gene>
<feature type="domain" description="CxC2-like cysteine cluster KDZ transposase-associated" evidence="2">
    <location>
        <begin position="317"/>
        <end position="398"/>
    </location>
</feature>
<feature type="compositionally biased region" description="Basic residues" evidence="1">
    <location>
        <begin position="1071"/>
        <end position="1084"/>
    </location>
</feature>
<proteinExistence type="predicted"/>